<evidence type="ECO:0000313" key="9">
    <source>
        <dbReference type="EMBL" id="CAF1228267.1"/>
    </source>
</evidence>
<reference evidence="9" key="1">
    <citation type="submission" date="2021-02" db="EMBL/GenBank/DDBJ databases">
        <authorList>
            <person name="Nowell W R."/>
        </authorList>
    </citation>
    <scope>NUCLEOTIDE SEQUENCE</scope>
</reference>
<dbReference type="Gene3D" id="1.10.489.10">
    <property type="entry name" value="Chloroperoxidase-like"/>
    <property type="match status" value="1"/>
</dbReference>
<organism evidence="9 11">
    <name type="scientific">Didymodactylos carnosus</name>
    <dbReference type="NCBI Taxonomy" id="1234261"/>
    <lineage>
        <taxon>Eukaryota</taxon>
        <taxon>Metazoa</taxon>
        <taxon>Spiralia</taxon>
        <taxon>Gnathifera</taxon>
        <taxon>Rotifera</taxon>
        <taxon>Eurotatoria</taxon>
        <taxon>Bdelloidea</taxon>
        <taxon>Philodinida</taxon>
        <taxon>Philodinidae</taxon>
        <taxon>Didymodactylos</taxon>
    </lineage>
</organism>
<feature type="domain" description="Heme haloperoxidase family profile" evidence="8">
    <location>
        <begin position="63"/>
        <end position="292"/>
    </location>
</feature>
<keyword evidence="6" id="KW-0408">Iron</keyword>
<comment type="caution">
    <text evidence="9">The sequence shown here is derived from an EMBL/GenBank/DDBJ whole genome shotgun (WGS) entry which is preliminary data.</text>
</comment>
<dbReference type="Pfam" id="PF01328">
    <property type="entry name" value="Peroxidase_2"/>
    <property type="match status" value="1"/>
</dbReference>
<dbReference type="PANTHER" id="PTHR33577">
    <property type="entry name" value="STERIGMATOCYSTIN BIOSYNTHESIS PEROXIDASE STCC-RELATED"/>
    <property type="match status" value="1"/>
</dbReference>
<proteinExistence type="inferred from homology"/>
<dbReference type="PANTHER" id="PTHR33577:SF16">
    <property type="entry name" value="HEME HALOPEROXIDASE FAMILY PROFILE DOMAIN-CONTAINING PROTEIN"/>
    <property type="match status" value="1"/>
</dbReference>
<dbReference type="SUPFAM" id="SSF47571">
    <property type="entry name" value="Cloroperoxidase"/>
    <property type="match status" value="1"/>
</dbReference>
<sequence>MIRRSLHRCWTYGKIHRDRAEYINATFLHDTNCSLIVSLYDDEKTQEWVANELCTLVQNVRNGGHAYKAPGPNDKRGPCPGLNALANNGYINRNGISTPEQVISASSAIGLGPDVAAGLAALAVIAGDALTFSIGNASGTVGAGTSKHNVLEGDASYKSCDCNNCPTINGCDNFDFNDTVWTTTYNAAQLNGGLFGIPTFQIAAKQRYDECVANNSKCVFGPIQFVFHYFTPCLFALTFPNGTDGKATEDIIRVWVGYFYENGQRKGMAGGGQIPKNWYPHDPPRTFVDAAPCILAIYLAHPVLLGAKVNGVWVPSAEQIPVNATANDIVCFTYQTIFKATPNIVKTLLAVASYLNPVFTVKPWNCPVFKTGH</sequence>
<dbReference type="InterPro" id="IPR000028">
    <property type="entry name" value="Chloroperoxidase"/>
</dbReference>
<evidence type="ECO:0000256" key="7">
    <source>
        <dbReference type="ARBA" id="ARBA00025795"/>
    </source>
</evidence>
<keyword evidence="4" id="KW-0479">Metal-binding</keyword>
<dbReference type="PROSITE" id="PS51405">
    <property type="entry name" value="HEME_HALOPEROXIDASE"/>
    <property type="match status" value="1"/>
</dbReference>
<evidence type="ECO:0000256" key="2">
    <source>
        <dbReference type="ARBA" id="ARBA00022559"/>
    </source>
</evidence>
<dbReference type="EMBL" id="CAJNOQ010009562">
    <property type="protein sequence ID" value="CAF1228267.1"/>
    <property type="molecule type" value="Genomic_DNA"/>
</dbReference>
<evidence type="ECO:0000313" key="11">
    <source>
        <dbReference type="Proteomes" id="UP000663829"/>
    </source>
</evidence>
<dbReference type="GO" id="GO:0004601">
    <property type="term" value="F:peroxidase activity"/>
    <property type="evidence" value="ECO:0007669"/>
    <property type="project" value="UniProtKB-KW"/>
</dbReference>
<dbReference type="Proteomes" id="UP000681722">
    <property type="component" value="Unassembled WGS sequence"/>
</dbReference>
<dbReference type="AlphaFoldDB" id="A0A814YBP4"/>
<dbReference type="Proteomes" id="UP000663829">
    <property type="component" value="Unassembled WGS sequence"/>
</dbReference>
<keyword evidence="11" id="KW-1185">Reference proteome</keyword>
<keyword evidence="3" id="KW-0349">Heme</keyword>
<dbReference type="InterPro" id="IPR036851">
    <property type="entry name" value="Chloroperoxidase-like_sf"/>
</dbReference>
<comment type="cofactor">
    <cofactor evidence="1">
        <name>heme b</name>
        <dbReference type="ChEBI" id="CHEBI:60344"/>
    </cofactor>
</comment>
<dbReference type="GO" id="GO:0046872">
    <property type="term" value="F:metal ion binding"/>
    <property type="evidence" value="ECO:0007669"/>
    <property type="project" value="UniProtKB-KW"/>
</dbReference>
<keyword evidence="5" id="KW-0560">Oxidoreductase</keyword>
<evidence type="ECO:0000256" key="3">
    <source>
        <dbReference type="ARBA" id="ARBA00022617"/>
    </source>
</evidence>
<name>A0A814YBP4_9BILA</name>
<comment type="similarity">
    <text evidence="7">Belongs to the chloroperoxidase family.</text>
</comment>
<dbReference type="OrthoDB" id="9974946at2759"/>
<keyword evidence="2" id="KW-0575">Peroxidase</keyword>
<dbReference type="EMBL" id="CAJOBC010009567">
    <property type="protein sequence ID" value="CAF3991041.1"/>
    <property type="molecule type" value="Genomic_DNA"/>
</dbReference>
<protein>
    <recommendedName>
        <fullName evidence="8">Heme haloperoxidase family profile domain-containing protein</fullName>
    </recommendedName>
</protein>
<evidence type="ECO:0000256" key="5">
    <source>
        <dbReference type="ARBA" id="ARBA00023002"/>
    </source>
</evidence>
<accession>A0A814YBP4</accession>
<evidence type="ECO:0000256" key="1">
    <source>
        <dbReference type="ARBA" id="ARBA00001970"/>
    </source>
</evidence>
<evidence type="ECO:0000256" key="4">
    <source>
        <dbReference type="ARBA" id="ARBA00022723"/>
    </source>
</evidence>
<evidence type="ECO:0000256" key="6">
    <source>
        <dbReference type="ARBA" id="ARBA00023004"/>
    </source>
</evidence>
<evidence type="ECO:0000259" key="8">
    <source>
        <dbReference type="PROSITE" id="PS51405"/>
    </source>
</evidence>
<gene>
    <name evidence="9" type="ORF">GPM918_LOCUS25037</name>
    <name evidence="10" type="ORF">SRO942_LOCUS25043</name>
</gene>
<evidence type="ECO:0000313" key="10">
    <source>
        <dbReference type="EMBL" id="CAF3991041.1"/>
    </source>
</evidence>